<evidence type="ECO:0000256" key="1">
    <source>
        <dbReference type="ARBA" id="ARBA00022987"/>
    </source>
</evidence>
<comment type="similarity">
    <text evidence="3">Belongs to the gas vesicle GvpF/GvpL family.</text>
</comment>
<comment type="caution">
    <text evidence="5">The sequence shown here is derived from an EMBL/GenBank/DDBJ whole genome shotgun (WGS) entry which is preliminary data.</text>
</comment>
<evidence type="ECO:0000256" key="4">
    <source>
        <dbReference type="SAM" id="Coils"/>
    </source>
</evidence>
<dbReference type="EMBL" id="WBOF01000003">
    <property type="protein sequence ID" value="MQS16646.1"/>
    <property type="molecule type" value="Genomic_DNA"/>
</dbReference>
<keyword evidence="1" id="KW-0304">Gas vesicle</keyword>
<keyword evidence="6" id="KW-1185">Reference proteome</keyword>
<dbReference type="GO" id="GO:0031412">
    <property type="term" value="P:gas vesicle organization"/>
    <property type="evidence" value="ECO:0007669"/>
    <property type="project" value="InterPro"/>
</dbReference>
<feature type="coiled-coil region" evidence="4">
    <location>
        <begin position="88"/>
        <end position="139"/>
    </location>
</feature>
<evidence type="ECO:0000313" key="5">
    <source>
        <dbReference type="EMBL" id="MQS16646.1"/>
    </source>
</evidence>
<sequence length="237" mass="26622">MSLYVYAITKASHPLHLDELRGVGDPPAKVYAVRGDSLCAVASEMPEDLAARRRDLEAHHGVQERLWADGATLPLSFGFVAQDEDMVRALLEERAEEFTQRMEELTDRVEFNVKATQDEEAMLREILEESDELRRLNEATREGGGSYEERVAFGQMVAEQVQSRQNVLEGEIVAALKPLARAERLSPPSSQYALNASYLVDRGKAEEFVEAGRKLAKRYQDQAELRVLGPLPPYSFV</sequence>
<dbReference type="AlphaFoldDB" id="A0A6N7KY83"/>
<accession>A0A6N7KY83</accession>
<dbReference type="OrthoDB" id="4864106at2"/>
<dbReference type="GO" id="GO:0031411">
    <property type="term" value="C:gas vesicle"/>
    <property type="evidence" value="ECO:0007669"/>
    <property type="project" value="UniProtKB-SubCell"/>
</dbReference>
<comment type="subcellular location">
    <subcellularLocation>
        <location evidence="2">Gas vesicle</location>
    </subcellularLocation>
</comment>
<evidence type="ECO:0000256" key="3">
    <source>
        <dbReference type="ARBA" id="ARBA00035643"/>
    </source>
</evidence>
<dbReference type="Proteomes" id="UP000450000">
    <property type="component" value="Unassembled WGS sequence"/>
</dbReference>
<evidence type="ECO:0000256" key="2">
    <source>
        <dbReference type="ARBA" id="ARBA00035108"/>
    </source>
</evidence>
<dbReference type="InterPro" id="IPR009430">
    <property type="entry name" value="GvpL/GvpF"/>
</dbReference>
<dbReference type="PANTHER" id="PTHR36852:SF1">
    <property type="entry name" value="PROTEIN GVPL 2"/>
    <property type="match status" value="1"/>
</dbReference>
<organism evidence="5 6">
    <name type="scientific">Streptomyces kaniharaensis</name>
    <dbReference type="NCBI Taxonomy" id="212423"/>
    <lineage>
        <taxon>Bacteria</taxon>
        <taxon>Bacillati</taxon>
        <taxon>Actinomycetota</taxon>
        <taxon>Actinomycetes</taxon>
        <taxon>Kitasatosporales</taxon>
        <taxon>Streptomycetaceae</taxon>
        <taxon>Streptomyces</taxon>
    </lineage>
</organism>
<dbReference type="RefSeq" id="WP_153467973.1">
    <property type="nucleotide sequence ID" value="NZ_WBOF01000003.1"/>
</dbReference>
<reference evidence="5 6" key="1">
    <citation type="submission" date="2019-09" db="EMBL/GenBank/DDBJ databases">
        <title>Genome Sequences of Streptomyces kaniharaensis ATCC 21070.</title>
        <authorList>
            <person name="Zhu W."/>
            <person name="De Crecy-Lagard V."/>
            <person name="Richards N.G."/>
        </authorList>
    </citation>
    <scope>NUCLEOTIDE SEQUENCE [LARGE SCALE GENOMIC DNA]</scope>
    <source>
        <strain evidence="5 6">SF-557</strain>
    </source>
</reference>
<dbReference type="Pfam" id="PF06386">
    <property type="entry name" value="GvpL_GvpF"/>
    <property type="match status" value="1"/>
</dbReference>
<keyword evidence="4" id="KW-0175">Coiled coil</keyword>
<proteinExistence type="inferred from homology"/>
<protein>
    <submittedName>
        <fullName evidence="5">GvpL/GvpF family gas vesicle protein</fullName>
    </submittedName>
</protein>
<gene>
    <name evidence="5" type="ORF">F7Q99_31780</name>
</gene>
<name>A0A6N7KY83_9ACTN</name>
<evidence type="ECO:0000313" key="6">
    <source>
        <dbReference type="Proteomes" id="UP000450000"/>
    </source>
</evidence>
<dbReference type="PANTHER" id="PTHR36852">
    <property type="entry name" value="PROTEIN GVPL 2"/>
    <property type="match status" value="1"/>
</dbReference>